<proteinExistence type="predicted"/>
<feature type="region of interest" description="Disordered" evidence="1">
    <location>
        <begin position="125"/>
        <end position="182"/>
    </location>
</feature>
<feature type="compositionally biased region" description="Basic and acidic residues" evidence="1">
    <location>
        <begin position="328"/>
        <end position="340"/>
    </location>
</feature>
<dbReference type="RefSeq" id="XP_018071480.1">
    <property type="nucleotide sequence ID" value="XM_018218446.1"/>
</dbReference>
<name>A0A194XAD0_MOLSC</name>
<feature type="compositionally biased region" description="Polar residues" evidence="1">
    <location>
        <begin position="53"/>
        <end position="64"/>
    </location>
</feature>
<feature type="compositionally biased region" description="Low complexity" evidence="1">
    <location>
        <begin position="126"/>
        <end position="147"/>
    </location>
</feature>
<organism evidence="2 3">
    <name type="scientific">Mollisia scopiformis</name>
    <name type="common">Conifer needle endophyte fungus</name>
    <name type="synonym">Phialocephala scopiformis</name>
    <dbReference type="NCBI Taxonomy" id="149040"/>
    <lineage>
        <taxon>Eukaryota</taxon>
        <taxon>Fungi</taxon>
        <taxon>Dikarya</taxon>
        <taxon>Ascomycota</taxon>
        <taxon>Pezizomycotina</taxon>
        <taxon>Leotiomycetes</taxon>
        <taxon>Helotiales</taxon>
        <taxon>Mollisiaceae</taxon>
        <taxon>Mollisia</taxon>
    </lineage>
</organism>
<feature type="region of interest" description="Disordered" evidence="1">
    <location>
        <begin position="1"/>
        <end position="64"/>
    </location>
</feature>
<evidence type="ECO:0000313" key="2">
    <source>
        <dbReference type="EMBL" id="KUJ17125.1"/>
    </source>
</evidence>
<dbReference type="KEGG" id="psco:LY89DRAFT_718796"/>
<evidence type="ECO:0000313" key="3">
    <source>
        <dbReference type="Proteomes" id="UP000070700"/>
    </source>
</evidence>
<evidence type="ECO:0000256" key="1">
    <source>
        <dbReference type="SAM" id="MobiDB-lite"/>
    </source>
</evidence>
<feature type="compositionally biased region" description="Low complexity" evidence="1">
    <location>
        <begin position="172"/>
        <end position="182"/>
    </location>
</feature>
<keyword evidence="3" id="KW-1185">Reference proteome</keyword>
<feature type="region of interest" description="Disordered" evidence="1">
    <location>
        <begin position="319"/>
        <end position="340"/>
    </location>
</feature>
<dbReference type="AlphaFoldDB" id="A0A194XAD0"/>
<feature type="compositionally biased region" description="Low complexity" evidence="1">
    <location>
        <begin position="16"/>
        <end position="30"/>
    </location>
</feature>
<sequence>MFDEGNYSSEPEEVFLGSSSASDIISSDSSQGRRRSAQSRRLGSQLSERRVTPSDTGRTSYSWSSFASRLSTCSTGSVLLSHPSTASFLGVTPYFSAPRKARESSSWASSSSHFDPILENLALGTPPASAAASPPRHISRPSSLSSSEADESQESDSSAEPNGVDAAGALGTPPTSDATSDAAADEVFVTDQDFEDQIVVIPIVEALYGLLTSGPDEHYVESVSNDEDEIDAREDILNGGIGQLREYANLQTRGSEEPWTPGTQEVELSWGSSIVAPSAGRVYNLYHSKTGVYKARHDSKVHKKKKKAILANRDSEDIDGLVSGTSSSEDRSDSRSRRTSDHYEISVECSQICRGLGCSQFSPETLTSLFYPQPFFSHLTINSLDIFQRELIAPNSLNQLAEYAIDLSLGFGPPIPYQVCAFIPNKKEALRSFQKFKDDEPLHMQESLPIVVNLFEAESHAGDIDAWLETLIDSESGLREYVELVERKKKGDPAVKILRCIVQWYQASKNDISEGEHRTSRATLKLLMTTTLLTNVPRVQSIPEPLRQLIHPQPVSVENPHISPLGPKLLTRQIKASIHYLQHELLHAIFCYLECNLNLTAEVKVAIALLVAIVLELAQSASRQFAKFASKINQKVVVDDRDVTRYETDMRTQVFNRVRASICGIASEIGYLGEMLKGLGSLVVGNGKEKENFVSVILNDVL</sequence>
<dbReference type="OrthoDB" id="3564743at2759"/>
<protein>
    <submittedName>
        <fullName evidence="2">Uncharacterized protein</fullName>
    </submittedName>
</protein>
<reference evidence="2 3" key="1">
    <citation type="submission" date="2015-10" db="EMBL/GenBank/DDBJ databases">
        <title>Full genome of DAOMC 229536 Phialocephala scopiformis, a fungal endophyte of spruce producing the potent anti-insectan compound rugulosin.</title>
        <authorList>
            <consortium name="DOE Joint Genome Institute"/>
            <person name="Walker A.K."/>
            <person name="Frasz S.L."/>
            <person name="Seifert K.A."/>
            <person name="Miller J.D."/>
            <person name="Mondo S.J."/>
            <person name="Labutti K."/>
            <person name="Lipzen A."/>
            <person name="Dockter R."/>
            <person name="Kennedy M."/>
            <person name="Grigoriev I.V."/>
            <person name="Spatafora J.W."/>
        </authorList>
    </citation>
    <scope>NUCLEOTIDE SEQUENCE [LARGE SCALE GENOMIC DNA]</scope>
    <source>
        <strain evidence="2 3">CBS 120377</strain>
    </source>
</reference>
<dbReference type="EMBL" id="KQ947415">
    <property type="protein sequence ID" value="KUJ17125.1"/>
    <property type="molecule type" value="Genomic_DNA"/>
</dbReference>
<dbReference type="Proteomes" id="UP000070700">
    <property type="component" value="Unassembled WGS sequence"/>
</dbReference>
<accession>A0A194XAD0</accession>
<dbReference type="GeneID" id="28828172"/>
<gene>
    <name evidence="2" type="ORF">LY89DRAFT_718796</name>
</gene>
<dbReference type="InParanoid" id="A0A194XAD0"/>